<comment type="caution">
    <text evidence="12">The sequence shown here is derived from an EMBL/GenBank/DDBJ whole genome shotgun (WGS) entry which is preliminary data.</text>
</comment>
<protein>
    <recommendedName>
        <fullName evidence="10">Endoglucanase</fullName>
        <ecNumber evidence="10">3.2.1.4</ecNumber>
    </recommendedName>
</protein>
<organism evidence="12 13">
    <name type="scientific">Hibiscus trionum</name>
    <name type="common">Flower of an hour</name>
    <dbReference type="NCBI Taxonomy" id="183268"/>
    <lineage>
        <taxon>Eukaryota</taxon>
        <taxon>Viridiplantae</taxon>
        <taxon>Streptophyta</taxon>
        <taxon>Embryophyta</taxon>
        <taxon>Tracheophyta</taxon>
        <taxon>Spermatophyta</taxon>
        <taxon>Magnoliopsida</taxon>
        <taxon>eudicotyledons</taxon>
        <taxon>Gunneridae</taxon>
        <taxon>Pentapetalae</taxon>
        <taxon>rosids</taxon>
        <taxon>malvids</taxon>
        <taxon>Malvales</taxon>
        <taxon>Malvaceae</taxon>
        <taxon>Malvoideae</taxon>
        <taxon>Hibiscus</taxon>
    </lineage>
</organism>
<dbReference type="Proteomes" id="UP001165190">
    <property type="component" value="Unassembled WGS sequence"/>
</dbReference>
<feature type="chain" id="PRO_5041012430" description="Endoglucanase" evidence="10">
    <location>
        <begin position="22"/>
        <end position="485"/>
    </location>
</feature>
<keyword evidence="6 8" id="KW-0326">Glycosidase</keyword>
<feature type="active site" evidence="9">
    <location>
        <position position="466"/>
    </location>
</feature>
<evidence type="ECO:0000259" key="11">
    <source>
        <dbReference type="Pfam" id="PF00759"/>
    </source>
</evidence>
<feature type="active site" evidence="9">
    <location>
        <position position="457"/>
    </location>
</feature>
<feature type="domain" description="Glycoside hydrolase family 9" evidence="11">
    <location>
        <begin position="25"/>
        <end position="479"/>
    </location>
</feature>
<keyword evidence="7 8" id="KW-0624">Polysaccharide degradation</keyword>
<dbReference type="Gene3D" id="1.50.10.10">
    <property type="match status" value="1"/>
</dbReference>
<comment type="catalytic activity">
    <reaction evidence="1 10">
        <text>Endohydrolysis of (1-&gt;4)-beta-D-glucosidic linkages in cellulose, lichenin and cereal beta-D-glucans.</text>
        <dbReference type="EC" id="3.2.1.4"/>
    </reaction>
</comment>
<evidence type="ECO:0000256" key="8">
    <source>
        <dbReference type="PROSITE-ProRule" id="PRU10059"/>
    </source>
</evidence>
<sequence>MSLIHGLSVLVVAAMATGSVASHNYGDALTKSIMFYEGQRSGKLPPTQRITWRKDSALRDGFEIGVDLVGGYYDAGDNVKFTFPMAFSMTMLAWSVLEFGQSMGSSELQRSLDAIQWGTDYLLKATSIPGFVFAQVGDPYGDHNCWERPEDMDTPRTPYAVSKQFPGSEVSAEIAAALAASSMVFRPTNRGYSARLLKRARMVFEFADKYRGSYNDSLGPWVCPFYCDFSGYQDELIWGAAWLLRATKAPFYWNYVLANIKNLDNSSSFSEFGWDTKHAGINVLASRLIKGQTPYVPEPFITNADKFVCSVLPESPTVSVSYSPGGLLIKPGGSNLQRATALSFLLLVYSRSMSRDNRVIRCGNVVANPARLVQVARSQVDYILGSNPMKMSYMVGYGDKFPQKIHHRGSSLPSVSQHSQRIDCVSGGTYFSSNNPNPNLLTGAVVGGPDIKDSYADSRADFAHSEPTTYINAPFVGLLAYFKSH</sequence>
<keyword evidence="4 10" id="KW-0136">Cellulose degradation</keyword>
<dbReference type="GO" id="GO:0008810">
    <property type="term" value="F:cellulase activity"/>
    <property type="evidence" value="ECO:0007669"/>
    <property type="project" value="UniProtKB-EC"/>
</dbReference>
<dbReference type="PROSITE" id="PS00698">
    <property type="entry name" value="GH9_3"/>
    <property type="match status" value="1"/>
</dbReference>
<comment type="similarity">
    <text evidence="2 8 10">Belongs to the glycosyl hydrolase 9 (cellulase E) family.</text>
</comment>
<evidence type="ECO:0000256" key="2">
    <source>
        <dbReference type="ARBA" id="ARBA00007072"/>
    </source>
</evidence>
<gene>
    <name evidence="12" type="ORF">HRI_001121700</name>
</gene>
<evidence type="ECO:0000256" key="9">
    <source>
        <dbReference type="PROSITE-ProRule" id="PRU10060"/>
    </source>
</evidence>
<dbReference type="EMBL" id="BSYR01000011">
    <property type="protein sequence ID" value="GMI74524.1"/>
    <property type="molecule type" value="Genomic_DNA"/>
</dbReference>
<keyword evidence="10" id="KW-0732">Signal</keyword>
<dbReference type="GO" id="GO:0030245">
    <property type="term" value="P:cellulose catabolic process"/>
    <property type="evidence" value="ECO:0007669"/>
    <property type="project" value="UniProtKB-KW"/>
</dbReference>
<evidence type="ECO:0000256" key="1">
    <source>
        <dbReference type="ARBA" id="ARBA00000966"/>
    </source>
</evidence>
<evidence type="ECO:0000256" key="10">
    <source>
        <dbReference type="RuleBase" id="RU361166"/>
    </source>
</evidence>
<dbReference type="InterPro" id="IPR033126">
    <property type="entry name" value="Glyco_hydro_9_Asp/Glu_AS"/>
</dbReference>
<reference evidence="12" key="1">
    <citation type="submission" date="2023-05" db="EMBL/GenBank/DDBJ databases">
        <title>Genome and transcriptome analyses reveal genes involved in the formation of fine ridges on petal epidermal cells in Hibiscus trionum.</title>
        <authorList>
            <person name="Koshimizu S."/>
            <person name="Masuda S."/>
            <person name="Ishii T."/>
            <person name="Shirasu K."/>
            <person name="Hoshino A."/>
            <person name="Arita M."/>
        </authorList>
    </citation>
    <scope>NUCLEOTIDE SEQUENCE</scope>
    <source>
        <strain evidence="12">Hamamatsu line</strain>
    </source>
</reference>
<evidence type="ECO:0000256" key="3">
    <source>
        <dbReference type="ARBA" id="ARBA00022801"/>
    </source>
</evidence>
<feature type="signal peptide" evidence="10">
    <location>
        <begin position="1"/>
        <end position="21"/>
    </location>
</feature>
<evidence type="ECO:0000313" key="12">
    <source>
        <dbReference type="EMBL" id="GMI74524.1"/>
    </source>
</evidence>
<dbReference type="InterPro" id="IPR012341">
    <property type="entry name" value="6hp_glycosidase-like_sf"/>
</dbReference>
<accession>A0A9W7LRM5</accession>
<evidence type="ECO:0000313" key="13">
    <source>
        <dbReference type="Proteomes" id="UP001165190"/>
    </source>
</evidence>
<dbReference type="FunFam" id="1.50.10.10:FF:000020">
    <property type="entry name" value="Endoglucanase"/>
    <property type="match status" value="1"/>
</dbReference>
<dbReference type="InterPro" id="IPR008928">
    <property type="entry name" value="6-hairpin_glycosidase_sf"/>
</dbReference>
<dbReference type="InterPro" id="IPR001701">
    <property type="entry name" value="Glyco_hydro_9"/>
</dbReference>
<keyword evidence="3 8" id="KW-0378">Hydrolase</keyword>
<dbReference type="PANTHER" id="PTHR22298">
    <property type="entry name" value="ENDO-1,4-BETA-GLUCANASE"/>
    <property type="match status" value="1"/>
</dbReference>
<dbReference type="PROSITE" id="PS00592">
    <property type="entry name" value="GH9_2"/>
    <property type="match status" value="1"/>
</dbReference>
<name>A0A9W7LRM5_HIBTR</name>
<dbReference type="EC" id="3.2.1.4" evidence="10"/>
<dbReference type="OrthoDB" id="10257085at2759"/>
<evidence type="ECO:0000256" key="4">
    <source>
        <dbReference type="ARBA" id="ARBA00023001"/>
    </source>
</evidence>
<dbReference type="Pfam" id="PF00759">
    <property type="entry name" value="Glyco_hydro_9"/>
    <property type="match status" value="1"/>
</dbReference>
<evidence type="ECO:0000256" key="7">
    <source>
        <dbReference type="ARBA" id="ARBA00023326"/>
    </source>
</evidence>
<keyword evidence="13" id="KW-1185">Reference proteome</keyword>
<evidence type="ECO:0000256" key="6">
    <source>
        <dbReference type="ARBA" id="ARBA00023295"/>
    </source>
</evidence>
<keyword evidence="5 8" id="KW-0119">Carbohydrate metabolism</keyword>
<evidence type="ECO:0000256" key="5">
    <source>
        <dbReference type="ARBA" id="ARBA00023277"/>
    </source>
</evidence>
<dbReference type="SUPFAM" id="SSF48208">
    <property type="entry name" value="Six-hairpin glycosidases"/>
    <property type="match status" value="1"/>
</dbReference>
<feature type="active site" evidence="8">
    <location>
        <position position="406"/>
    </location>
</feature>
<dbReference type="AlphaFoldDB" id="A0A9W7LRM5"/>
<proteinExistence type="inferred from homology"/>
<dbReference type="InterPro" id="IPR018221">
    <property type="entry name" value="Glyco_hydro_9_His_AS"/>
</dbReference>